<dbReference type="RefSeq" id="WP_110323586.1">
    <property type="nucleotide sequence ID" value="NZ_QJKD01000007.1"/>
</dbReference>
<dbReference type="GeneID" id="86062246"/>
<evidence type="ECO:0000259" key="1">
    <source>
        <dbReference type="Pfam" id="PF07944"/>
    </source>
</evidence>
<name>A0A2V3Y470_9FIRM</name>
<proteinExistence type="predicted"/>
<gene>
    <name evidence="4" type="ORF">DFR60_107137</name>
</gene>
<dbReference type="Pfam" id="PF20578">
    <property type="entry name" value="aBig_2"/>
    <property type="match status" value="1"/>
</dbReference>
<reference evidence="4 5" key="1">
    <citation type="submission" date="2018-05" db="EMBL/GenBank/DDBJ databases">
        <title>Genomic Encyclopedia of Type Strains, Phase IV (KMG-IV): sequencing the most valuable type-strain genomes for metagenomic binning, comparative biology and taxonomic classification.</title>
        <authorList>
            <person name="Goeker M."/>
        </authorList>
    </citation>
    <scope>NUCLEOTIDE SEQUENCE [LARGE SCALE GENOMIC DNA]</scope>
    <source>
        <strain evidence="4 5">DSM 24995</strain>
    </source>
</reference>
<accession>A0A2V3Y470</accession>
<dbReference type="Pfam" id="PF07944">
    <property type="entry name" value="Beta-AFase-like_GH127_cat"/>
    <property type="match status" value="1"/>
</dbReference>
<dbReference type="PANTHER" id="PTHR31151:SF0">
    <property type="entry name" value="PROLINE-TRNA LIGASE (DUF1680)"/>
    <property type="match status" value="1"/>
</dbReference>
<dbReference type="GO" id="GO:0005975">
    <property type="term" value="P:carbohydrate metabolic process"/>
    <property type="evidence" value="ECO:0007669"/>
    <property type="project" value="InterPro"/>
</dbReference>
<feature type="domain" description="Non-reducing end beta-L-arabinofuranosidase-like GH127 catalytic" evidence="1">
    <location>
        <begin position="190"/>
        <end position="571"/>
    </location>
</feature>
<dbReference type="SUPFAM" id="SSF48208">
    <property type="entry name" value="Six-hairpin glycosidases"/>
    <property type="match status" value="1"/>
</dbReference>
<dbReference type="InterPro" id="IPR012878">
    <property type="entry name" value="Beta-AFase-like_GH127_cat"/>
</dbReference>
<dbReference type="InterPro" id="IPR049046">
    <property type="entry name" value="Beta-AFase-like_GH127_middle"/>
</dbReference>
<feature type="domain" description="Atrophied bacterial Ig" evidence="2">
    <location>
        <begin position="7"/>
        <end position="89"/>
    </location>
</feature>
<dbReference type="AlphaFoldDB" id="A0A2V3Y470"/>
<evidence type="ECO:0000313" key="5">
    <source>
        <dbReference type="Proteomes" id="UP000248057"/>
    </source>
</evidence>
<dbReference type="PANTHER" id="PTHR31151">
    <property type="entry name" value="PROLINE-TRNA LIGASE (DUF1680)"/>
    <property type="match status" value="1"/>
</dbReference>
<evidence type="ECO:0008006" key="6">
    <source>
        <dbReference type="Google" id="ProtNLM"/>
    </source>
</evidence>
<dbReference type="Pfam" id="PF20736">
    <property type="entry name" value="Glyco_hydro127M"/>
    <property type="match status" value="1"/>
</dbReference>
<dbReference type="InterPro" id="IPR008928">
    <property type="entry name" value="6-hairpin_glycosidase_sf"/>
</dbReference>
<keyword evidence="5" id="KW-1185">Reference proteome</keyword>
<evidence type="ECO:0000313" key="4">
    <source>
        <dbReference type="EMBL" id="PXX52451.1"/>
    </source>
</evidence>
<organism evidence="4 5">
    <name type="scientific">Hungatella effluvii</name>
    <dbReference type="NCBI Taxonomy" id="1096246"/>
    <lineage>
        <taxon>Bacteria</taxon>
        <taxon>Bacillati</taxon>
        <taxon>Bacillota</taxon>
        <taxon>Clostridia</taxon>
        <taxon>Lachnospirales</taxon>
        <taxon>Lachnospiraceae</taxon>
        <taxon>Hungatella</taxon>
    </lineage>
</organism>
<evidence type="ECO:0000259" key="3">
    <source>
        <dbReference type="Pfam" id="PF20736"/>
    </source>
</evidence>
<dbReference type="InterPro" id="IPR046780">
    <property type="entry name" value="aBig_2"/>
</dbReference>
<feature type="domain" description="Non-reducing end beta-L-arabinofuranosidase-like GH127 middle" evidence="3">
    <location>
        <begin position="584"/>
        <end position="658"/>
    </location>
</feature>
<sequence length="753" mass="84233">MTAEEIVEKDREALYIGNTRTVEFDLPLPKKGVYGSDIRWISGHDRIITPDGKVTRPKFGMGTRTIKLTAVIKCGDAEAERSFDVRVLEEENRIRIAKVYPIQEKAPKGQTYYLPSVAVVVTEDGKTISHAVEWNNHGEAVYEKTGFVEEHGFISGTTVPVTAGIEVVETLDAETVNPAPTVRDCSDGRVYLTEGSPFYQAQEWFLEFLLQVNDDQMLYNFRDAAGLNKKGAPEMIGWDAPDSNLRGHTTGHYLSGLALCYRATGSPVIREKAEYMVHALRECQTALHEKMGCHKGFLSGYGEEQFDRLEQLVRYPEIWAPYYTLHKILAGLLDCYEFAGCDEALSIAGDLGDWVYERLSKVPHAQLNRMWSLYIAGEFGGMNDAMARLYIHTAKPEHLEAAKLFNNDRLFYPMAKNVDALDGLHANQHIPQMVGCMKIFEAGGETYYRDIARFFWEAVTGAHIYTIGGTGEGEMFHEAGTVAGLLTKNTAESCASYNMLKLTKELYQYQPSACYMDYYERTVFNHIAASCEHGATGASTYFMPLAPGFHKDFEDENSCCHGTGLESHFKYIDSIYYHDADSFYVNLFSPSVLEAAGITIRQTTSSADPGHISVEVQGNKSTVLKIRVPYWCGGSYQLEIDEAAVEAPSDEAGYIQIGYNGSGSMRAEIRFACRVNLERTPDDPHTASLTYGPYVLAALTDSVNFLELPFDREGALEQLVKVEGEISLQYQEIKFVPLSSICHEPYQVYFKTI</sequence>
<evidence type="ECO:0000259" key="2">
    <source>
        <dbReference type="Pfam" id="PF20578"/>
    </source>
</evidence>
<comment type="caution">
    <text evidence="4">The sequence shown here is derived from an EMBL/GenBank/DDBJ whole genome shotgun (WGS) entry which is preliminary data.</text>
</comment>
<protein>
    <recommendedName>
        <fullName evidence="6">DUF1680 family protein</fullName>
    </recommendedName>
</protein>
<dbReference type="EMBL" id="QJKD01000007">
    <property type="protein sequence ID" value="PXX52451.1"/>
    <property type="molecule type" value="Genomic_DNA"/>
</dbReference>
<dbReference type="Proteomes" id="UP000248057">
    <property type="component" value="Unassembled WGS sequence"/>
</dbReference>